<evidence type="ECO:0000313" key="2">
    <source>
        <dbReference type="Proteomes" id="UP000198926"/>
    </source>
</evidence>
<dbReference type="AlphaFoldDB" id="A0A1I6MAA6"/>
<organism evidence="1 2">
    <name type="scientific">Yoonia litorea</name>
    <dbReference type="NCBI Taxonomy" id="1123755"/>
    <lineage>
        <taxon>Bacteria</taxon>
        <taxon>Pseudomonadati</taxon>
        <taxon>Pseudomonadota</taxon>
        <taxon>Alphaproteobacteria</taxon>
        <taxon>Rhodobacterales</taxon>
        <taxon>Paracoccaceae</taxon>
        <taxon>Yoonia</taxon>
    </lineage>
</organism>
<evidence type="ECO:0000313" key="1">
    <source>
        <dbReference type="EMBL" id="SFS12548.1"/>
    </source>
</evidence>
<dbReference type="Proteomes" id="UP000198926">
    <property type="component" value="Unassembled WGS sequence"/>
</dbReference>
<dbReference type="STRING" id="1123755.SAMN05444714_1439"/>
<reference evidence="1 2" key="1">
    <citation type="submission" date="2016-10" db="EMBL/GenBank/DDBJ databases">
        <authorList>
            <person name="de Groot N.N."/>
        </authorList>
    </citation>
    <scope>NUCLEOTIDE SEQUENCE [LARGE SCALE GENOMIC DNA]</scope>
    <source>
        <strain evidence="1 2">DSM 29433</strain>
    </source>
</reference>
<proteinExistence type="predicted"/>
<gene>
    <name evidence="1" type="ORF">SAMN05444714_1439</name>
</gene>
<dbReference type="EMBL" id="FOZM01000001">
    <property type="protein sequence ID" value="SFS12548.1"/>
    <property type="molecule type" value="Genomic_DNA"/>
</dbReference>
<dbReference type="RefSeq" id="WP_165606549.1">
    <property type="nucleotide sequence ID" value="NZ_FOZM01000001.1"/>
</dbReference>
<keyword evidence="2" id="KW-1185">Reference proteome</keyword>
<sequence length="51" mass="5341">MTLTALLTLAGLQALIAISPGPVRLYRKGKSSLDRLFGGLIAALGARIAYQ</sequence>
<accession>A0A1I6MAA6</accession>
<protein>
    <submittedName>
        <fullName evidence="1">Uncharacterized protein</fullName>
    </submittedName>
</protein>
<name>A0A1I6MAA6_9RHOB</name>